<gene>
    <name evidence="2" type="ORF">FB567DRAFT_578979</name>
</gene>
<feature type="region of interest" description="Disordered" evidence="1">
    <location>
        <begin position="1"/>
        <end position="190"/>
    </location>
</feature>
<evidence type="ECO:0000313" key="3">
    <source>
        <dbReference type="Proteomes" id="UP000813461"/>
    </source>
</evidence>
<reference evidence="2" key="1">
    <citation type="journal article" date="2021" name="Nat. Commun.">
        <title>Genetic determinants of endophytism in the Arabidopsis root mycobiome.</title>
        <authorList>
            <person name="Mesny F."/>
            <person name="Miyauchi S."/>
            <person name="Thiergart T."/>
            <person name="Pickel B."/>
            <person name="Atanasova L."/>
            <person name="Karlsson M."/>
            <person name="Huettel B."/>
            <person name="Barry K.W."/>
            <person name="Haridas S."/>
            <person name="Chen C."/>
            <person name="Bauer D."/>
            <person name="Andreopoulos W."/>
            <person name="Pangilinan J."/>
            <person name="LaButti K."/>
            <person name="Riley R."/>
            <person name="Lipzen A."/>
            <person name="Clum A."/>
            <person name="Drula E."/>
            <person name="Henrissat B."/>
            <person name="Kohler A."/>
            <person name="Grigoriev I.V."/>
            <person name="Martin F.M."/>
            <person name="Hacquard S."/>
        </authorList>
    </citation>
    <scope>NUCLEOTIDE SEQUENCE</scope>
    <source>
        <strain evidence="2">MPI-SDFR-AT-0120</strain>
    </source>
</reference>
<keyword evidence="3" id="KW-1185">Reference proteome</keyword>
<dbReference type="AlphaFoldDB" id="A0A8K0R6E5"/>
<feature type="compositionally biased region" description="Polar residues" evidence="1">
    <location>
        <begin position="176"/>
        <end position="190"/>
    </location>
</feature>
<feature type="compositionally biased region" description="Polar residues" evidence="1">
    <location>
        <begin position="102"/>
        <end position="130"/>
    </location>
</feature>
<evidence type="ECO:0000256" key="1">
    <source>
        <dbReference type="SAM" id="MobiDB-lite"/>
    </source>
</evidence>
<feature type="compositionally biased region" description="Polar residues" evidence="1">
    <location>
        <begin position="225"/>
        <end position="238"/>
    </location>
</feature>
<evidence type="ECO:0000313" key="2">
    <source>
        <dbReference type="EMBL" id="KAH7087994.1"/>
    </source>
</evidence>
<accession>A0A8K0R6E5</accession>
<name>A0A8K0R6E5_9PLEO</name>
<feature type="region of interest" description="Disordered" evidence="1">
    <location>
        <begin position="211"/>
        <end position="238"/>
    </location>
</feature>
<protein>
    <submittedName>
        <fullName evidence="2">Uncharacterized protein</fullName>
    </submittedName>
</protein>
<sequence length="354" mass="38635">MATTTKANGSRRPVAPHVGAATSANTQHSLGPWSKVNMPHHPEYDPGAGGPKFSRDASGKRLAPISQLNSPIGRKLARPRTSPRTRVVRDVSGTHDDATHSLAGSSSRNSATSLRHVQRQLSAPPSTQILHAQPPADVPPSATSQLGYTRKLSDRDLLASQQTRRAASDTGKRRTSTASEVNSGPSRSSTTVFLKRTLTIRRSSTTRELSCAKDADSQKLPDRSATFSAGTRNQARRQQCNNGTTLTRRFSFDYGPEILSLAPSQDHERIPEPKKWCQCKHPLIPKSSKICTTCNRVPPLTEQLEHQHDESEVDECKNNMVMDAVCLGRGVRPPQTFEEILGCVQWIPTALMGS</sequence>
<dbReference type="EMBL" id="JAGMVJ010000008">
    <property type="protein sequence ID" value="KAH7087994.1"/>
    <property type="molecule type" value="Genomic_DNA"/>
</dbReference>
<dbReference type="Proteomes" id="UP000813461">
    <property type="component" value="Unassembled WGS sequence"/>
</dbReference>
<feature type="compositionally biased region" description="Basic and acidic residues" evidence="1">
    <location>
        <begin position="87"/>
        <end position="99"/>
    </location>
</feature>
<proteinExistence type="predicted"/>
<dbReference type="OrthoDB" id="3800944at2759"/>
<organism evidence="2 3">
    <name type="scientific">Paraphoma chrysanthemicola</name>
    <dbReference type="NCBI Taxonomy" id="798071"/>
    <lineage>
        <taxon>Eukaryota</taxon>
        <taxon>Fungi</taxon>
        <taxon>Dikarya</taxon>
        <taxon>Ascomycota</taxon>
        <taxon>Pezizomycotina</taxon>
        <taxon>Dothideomycetes</taxon>
        <taxon>Pleosporomycetidae</taxon>
        <taxon>Pleosporales</taxon>
        <taxon>Pleosporineae</taxon>
        <taxon>Phaeosphaeriaceae</taxon>
        <taxon>Paraphoma</taxon>
    </lineage>
</organism>
<comment type="caution">
    <text evidence="2">The sequence shown here is derived from an EMBL/GenBank/DDBJ whole genome shotgun (WGS) entry which is preliminary data.</text>
</comment>
<feature type="compositionally biased region" description="Basic and acidic residues" evidence="1">
    <location>
        <begin position="211"/>
        <end position="222"/>
    </location>
</feature>